<name>A0A4U5NVZ7_STECR</name>
<sequence>MSYVRFIDVMLHEADETMPWEMDVKKLSSLILNRTAAYLSIMIYNAKPKLFKTFQPQLTLQYSSIELCLGDPEVEEFLLSQTKLSCLIIIDRSPMYPEQLQEWMIKNLTHGNLERFECWEDGFYVSFEMFTIIFDRWLRNDWNDVNWEFPRNAAFCQIENLTTYKP</sequence>
<protein>
    <submittedName>
        <fullName evidence="1">Uncharacterized protein</fullName>
    </submittedName>
</protein>
<gene>
    <name evidence="1" type="ORF">L596_012005</name>
</gene>
<reference evidence="1 2" key="1">
    <citation type="journal article" date="2015" name="Genome Biol.">
        <title>Comparative genomics of Steinernema reveals deeply conserved gene regulatory networks.</title>
        <authorList>
            <person name="Dillman A.R."/>
            <person name="Macchietto M."/>
            <person name="Porter C.F."/>
            <person name="Rogers A."/>
            <person name="Williams B."/>
            <person name="Antoshechkin I."/>
            <person name="Lee M.M."/>
            <person name="Goodwin Z."/>
            <person name="Lu X."/>
            <person name="Lewis E.E."/>
            <person name="Goodrich-Blair H."/>
            <person name="Stock S.P."/>
            <person name="Adams B.J."/>
            <person name="Sternberg P.W."/>
            <person name="Mortazavi A."/>
        </authorList>
    </citation>
    <scope>NUCLEOTIDE SEQUENCE [LARGE SCALE GENOMIC DNA]</scope>
    <source>
        <strain evidence="1 2">ALL</strain>
    </source>
</reference>
<comment type="caution">
    <text evidence="1">The sequence shown here is derived from an EMBL/GenBank/DDBJ whole genome shotgun (WGS) entry which is preliminary data.</text>
</comment>
<reference evidence="1 2" key="2">
    <citation type="journal article" date="2019" name="G3 (Bethesda)">
        <title>Hybrid Assembly of the Genome of the Entomopathogenic Nematode Steinernema carpocapsae Identifies the X-Chromosome.</title>
        <authorList>
            <person name="Serra L."/>
            <person name="Macchietto M."/>
            <person name="Macias-Munoz A."/>
            <person name="McGill C.J."/>
            <person name="Rodriguez I.M."/>
            <person name="Rodriguez B."/>
            <person name="Murad R."/>
            <person name="Mortazavi A."/>
        </authorList>
    </citation>
    <scope>NUCLEOTIDE SEQUENCE [LARGE SCALE GENOMIC DNA]</scope>
    <source>
        <strain evidence="1 2">ALL</strain>
    </source>
</reference>
<accession>A0A4U5NVZ7</accession>
<dbReference type="Proteomes" id="UP000298663">
    <property type="component" value="Unassembled WGS sequence"/>
</dbReference>
<evidence type="ECO:0000313" key="1">
    <source>
        <dbReference type="EMBL" id="TKR87636.1"/>
    </source>
</evidence>
<dbReference type="EMBL" id="AZBU02000003">
    <property type="protein sequence ID" value="TKR87636.1"/>
    <property type="molecule type" value="Genomic_DNA"/>
</dbReference>
<organism evidence="1 2">
    <name type="scientific">Steinernema carpocapsae</name>
    <name type="common">Entomopathogenic nematode</name>
    <dbReference type="NCBI Taxonomy" id="34508"/>
    <lineage>
        <taxon>Eukaryota</taxon>
        <taxon>Metazoa</taxon>
        <taxon>Ecdysozoa</taxon>
        <taxon>Nematoda</taxon>
        <taxon>Chromadorea</taxon>
        <taxon>Rhabditida</taxon>
        <taxon>Tylenchina</taxon>
        <taxon>Panagrolaimomorpha</taxon>
        <taxon>Strongyloidoidea</taxon>
        <taxon>Steinernematidae</taxon>
        <taxon>Steinernema</taxon>
    </lineage>
</organism>
<keyword evidence="2" id="KW-1185">Reference proteome</keyword>
<dbReference type="AlphaFoldDB" id="A0A4U5NVZ7"/>
<evidence type="ECO:0000313" key="2">
    <source>
        <dbReference type="Proteomes" id="UP000298663"/>
    </source>
</evidence>
<proteinExistence type="predicted"/>